<proteinExistence type="inferred from homology"/>
<gene>
    <name evidence="6" type="ORF">GNZ18_30215</name>
</gene>
<evidence type="ECO:0000256" key="4">
    <source>
        <dbReference type="ARBA" id="ARBA00023163"/>
    </source>
</evidence>
<comment type="caution">
    <text evidence="6">The sequence shown here is derived from an EMBL/GenBank/DDBJ whole genome shotgun (WGS) entry which is preliminary data.</text>
</comment>
<name>A0A7K1L8U6_9ACTN</name>
<evidence type="ECO:0000313" key="6">
    <source>
        <dbReference type="EMBL" id="MUN40849.1"/>
    </source>
</evidence>
<dbReference type="GO" id="GO:0032993">
    <property type="term" value="C:protein-DNA complex"/>
    <property type="evidence" value="ECO:0007669"/>
    <property type="project" value="TreeGrafter"/>
</dbReference>
<dbReference type="InterPro" id="IPR036388">
    <property type="entry name" value="WH-like_DNA-bd_sf"/>
</dbReference>
<sequence length="287" mass="30896">MPEPDLRELRYFSAVAEELNLTRAARRLGIAQPPLSRAMRQLERRLGVALFDRAGNRLALTPAGEVLAKEARSVLDALALAVRRTRRAALPERGLVVTAKPGVATALLRRVRERFRAEPEAPELQVVVSGFGEQAAMVRDGRADVAIAACFDGRGLDVEPLASEPRVAALTPHHRLASRDVLSTADLAAEPAPRWAAGVDIGYRLGDPDRPLSGPVVHDSAQLLEVVALGEAVALVPSSLAERNVRPDVAYRPVPDAAPYETLALWRAGSRSPSIARFVRTALECSA</sequence>
<dbReference type="Gene3D" id="3.40.190.10">
    <property type="entry name" value="Periplasmic binding protein-like II"/>
    <property type="match status" value="4"/>
</dbReference>
<dbReference type="RefSeq" id="WP_156220016.1">
    <property type="nucleotide sequence ID" value="NZ_WOFH01000012.1"/>
</dbReference>
<dbReference type="InterPro" id="IPR005119">
    <property type="entry name" value="LysR_subst-bd"/>
</dbReference>
<dbReference type="InterPro" id="IPR036390">
    <property type="entry name" value="WH_DNA-bd_sf"/>
</dbReference>
<feature type="domain" description="HTH lysR-type" evidence="5">
    <location>
        <begin position="4"/>
        <end position="61"/>
    </location>
</feature>
<dbReference type="Gene3D" id="1.10.10.10">
    <property type="entry name" value="Winged helix-like DNA-binding domain superfamily/Winged helix DNA-binding domain"/>
    <property type="match status" value="1"/>
</dbReference>
<dbReference type="Proteomes" id="UP000432015">
    <property type="component" value="Unassembled WGS sequence"/>
</dbReference>
<dbReference type="SUPFAM" id="SSF46785">
    <property type="entry name" value="Winged helix' DNA-binding domain"/>
    <property type="match status" value="1"/>
</dbReference>
<dbReference type="AlphaFoldDB" id="A0A7K1L8U6"/>
<evidence type="ECO:0000256" key="1">
    <source>
        <dbReference type="ARBA" id="ARBA00009437"/>
    </source>
</evidence>
<keyword evidence="7" id="KW-1185">Reference proteome</keyword>
<protein>
    <submittedName>
        <fullName evidence="6">LysR family transcriptional regulator</fullName>
    </submittedName>
</protein>
<dbReference type="Pfam" id="PF03466">
    <property type="entry name" value="LysR_substrate"/>
    <property type="match status" value="1"/>
</dbReference>
<dbReference type="PROSITE" id="PS50931">
    <property type="entry name" value="HTH_LYSR"/>
    <property type="match status" value="1"/>
</dbReference>
<dbReference type="PANTHER" id="PTHR30346">
    <property type="entry name" value="TRANSCRIPTIONAL DUAL REGULATOR HCAR-RELATED"/>
    <property type="match status" value="1"/>
</dbReference>
<evidence type="ECO:0000259" key="5">
    <source>
        <dbReference type="PROSITE" id="PS50931"/>
    </source>
</evidence>
<keyword evidence="2" id="KW-0805">Transcription regulation</keyword>
<accession>A0A7K1L8U6</accession>
<keyword evidence="4" id="KW-0804">Transcription</keyword>
<dbReference type="InterPro" id="IPR000847">
    <property type="entry name" value="LysR_HTH_N"/>
</dbReference>
<dbReference type="CDD" id="cd08414">
    <property type="entry name" value="PBP2_LTTR_aromatics_like"/>
    <property type="match status" value="1"/>
</dbReference>
<dbReference type="GO" id="GO:0003677">
    <property type="term" value="F:DNA binding"/>
    <property type="evidence" value="ECO:0007669"/>
    <property type="project" value="UniProtKB-KW"/>
</dbReference>
<dbReference type="Pfam" id="PF00126">
    <property type="entry name" value="HTH_1"/>
    <property type="match status" value="1"/>
</dbReference>
<dbReference type="FunFam" id="1.10.10.10:FF:000001">
    <property type="entry name" value="LysR family transcriptional regulator"/>
    <property type="match status" value="1"/>
</dbReference>
<keyword evidence="3" id="KW-0238">DNA-binding</keyword>
<evidence type="ECO:0000313" key="7">
    <source>
        <dbReference type="Proteomes" id="UP000432015"/>
    </source>
</evidence>
<dbReference type="PANTHER" id="PTHR30346:SF0">
    <property type="entry name" value="HCA OPERON TRANSCRIPTIONAL ACTIVATOR HCAR"/>
    <property type="match status" value="1"/>
</dbReference>
<dbReference type="GO" id="GO:0003700">
    <property type="term" value="F:DNA-binding transcription factor activity"/>
    <property type="evidence" value="ECO:0007669"/>
    <property type="project" value="InterPro"/>
</dbReference>
<dbReference type="EMBL" id="WOFH01000012">
    <property type="protein sequence ID" value="MUN40849.1"/>
    <property type="molecule type" value="Genomic_DNA"/>
</dbReference>
<dbReference type="SUPFAM" id="SSF53850">
    <property type="entry name" value="Periplasmic binding protein-like II"/>
    <property type="match status" value="1"/>
</dbReference>
<comment type="similarity">
    <text evidence="1">Belongs to the LysR transcriptional regulatory family.</text>
</comment>
<reference evidence="6 7" key="1">
    <citation type="submission" date="2019-11" db="EMBL/GenBank/DDBJ databases">
        <authorList>
            <person name="Cao P."/>
        </authorList>
    </citation>
    <scope>NUCLEOTIDE SEQUENCE [LARGE SCALE GENOMIC DNA]</scope>
    <source>
        <strain evidence="6 7">NEAU-AAG5</strain>
    </source>
</reference>
<dbReference type="PRINTS" id="PR00039">
    <property type="entry name" value="HTHLYSR"/>
</dbReference>
<organism evidence="6 7">
    <name type="scientific">Actinomadura litoris</name>
    <dbReference type="NCBI Taxonomy" id="2678616"/>
    <lineage>
        <taxon>Bacteria</taxon>
        <taxon>Bacillati</taxon>
        <taxon>Actinomycetota</taxon>
        <taxon>Actinomycetes</taxon>
        <taxon>Streptosporangiales</taxon>
        <taxon>Thermomonosporaceae</taxon>
        <taxon>Actinomadura</taxon>
    </lineage>
</organism>
<evidence type="ECO:0000256" key="3">
    <source>
        <dbReference type="ARBA" id="ARBA00023125"/>
    </source>
</evidence>
<evidence type="ECO:0000256" key="2">
    <source>
        <dbReference type="ARBA" id="ARBA00023015"/>
    </source>
</evidence>